<name>J3P0U8_GAET3</name>
<proteinExistence type="predicted"/>
<feature type="region of interest" description="Disordered" evidence="1">
    <location>
        <begin position="45"/>
        <end position="65"/>
    </location>
</feature>
<reference evidence="2" key="3">
    <citation type="submission" date="2010-09" db="EMBL/GenBank/DDBJ databases">
        <title>Annotation of Gaeumannomyces graminis var. tritici R3-111a-1.</title>
        <authorList>
            <consortium name="The Broad Institute Genome Sequencing Platform"/>
            <person name="Ma L.-J."/>
            <person name="Dead R."/>
            <person name="Young S.K."/>
            <person name="Zeng Q."/>
            <person name="Gargeya S."/>
            <person name="Fitzgerald M."/>
            <person name="Haas B."/>
            <person name="Abouelleil A."/>
            <person name="Alvarado L."/>
            <person name="Arachchi H.M."/>
            <person name="Berlin A."/>
            <person name="Brown A."/>
            <person name="Chapman S.B."/>
            <person name="Chen Z."/>
            <person name="Dunbar C."/>
            <person name="Freedman E."/>
            <person name="Gearin G."/>
            <person name="Gellesch M."/>
            <person name="Goldberg J."/>
            <person name="Griggs A."/>
            <person name="Gujja S."/>
            <person name="Heiman D."/>
            <person name="Howarth C."/>
            <person name="Larson L."/>
            <person name="Lui A."/>
            <person name="MacDonald P.J.P."/>
            <person name="Mehta T."/>
            <person name="Montmayeur A."/>
            <person name="Murphy C."/>
            <person name="Neiman D."/>
            <person name="Pearson M."/>
            <person name="Priest M."/>
            <person name="Roberts A."/>
            <person name="Saif S."/>
            <person name="Shea T."/>
            <person name="Shenoy N."/>
            <person name="Sisk P."/>
            <person name="Stolte C."/>
            <person name="Sykes S."/>
            <person name="Yandava C."/>
            <person name="Wortman J."/>
            <person name="Nusbaum C."/>
            <person name="Birren B."/>
        </authorList>
    </citation>
    <scope>NUCLEOTIDE SEQUENCE</scope>
    <source>
        <strain evidence="2">R3-111a-1</strain>
    </source>
</reference>
<evidence type="ECO:0000313" key="2">
    <source>
        <dbReference type="EMBL" id="EJT77232.1"/>
    </source>
</evidence>
<dbReference type="GeneID" id="20347602"/>
<gene>
    <name evidence="3" type="primary">20347602</name>
    <name evidence="2" type="ORF">GGTG_07144</name>
</gene>
<dbReference type="Proteomes" id="UP000006039">
    <property type="component" value="Unassembled WGS sequence"/>
</dbReference>
<dbReference type="VEuPathDB" id="FungiDB:GGTG_07144"/>
<dbReference type="EnsemblFungi" id="EJT77232">
    <property type="protein sequence ID" value="EJT77232"/>
    <property type="gene ID" value="GGTG_07144"/>
</dbReference>
<feature type="compositionally biased region" description="Polar residues" evidence="1">
    <location>
        <begin position="121"/>
        <end position="133"/>
    </location>
</feature>
<reference evidence="2" key="2">
    <citation type="submission" date="2010-07" db="EMBL/GenBank/DDBJ databases">
        <authorList>
            <consortium name="The Broad Institute Genome Sequencing Platform"/>
            <consortium name="Broad Institute Genome Sequencing Center for Infectious Disease"/>
            <person name="Ma L.-J."/>
            <person name="Dead R."/>
            <person name="Young S."/>
            <person name="Zeng Q."/>
            <person name="Koehrsen M."/>
            <person name="Alvarado L."/>
            <person name="Berlin A."/>
            <person name="Chapman S.B."/>
            <person name="Chen Z."/>
            <person name="Freedman E."/>
            <person name="Gellesch M."/>
            <person name="Goldberg J."/>
            <person name="Griggs A."/>
            <person name="Gujja S."/>
            <person name="Heilman E.R."/>
            <person name="Heiman D."/>
            <person name="Hepburn T."/>
            <person name="Howarth C."/>
            <person name="Jen D."/>
            <person name="Larson L."/>
            <person name="Mehta T."/>
            <person name="Neiman D."/>
            <person name="Pearson M."/>
            <person name="Roberts A."/>
            <person name="Saif S."/>
            <person name="Shea T."/>
            <person name="Shenoy N."/>
            <person name="Sisk P."/>
            <person name="Stolte C."/>
            <person name="Sykes S."/>
            <person name="Walk T."/>
            <person name="White J."/>
            <person name="Yandava C."/>
            <person name="Haas B."/>
            <person name="Nusbaum C."/>
            <person name="Birren B."/>
        </authorList>
    </citation>
    <scope>NUCLEOTIDE SEQUENCE</scope>
    <source>
        <strain evidence="2">R3-111a-1</strain>
    </source>
</reference>
<evidence type="ECO:0000313" key="3">
    <source>
        <dbReference type="EnsemblFungi" id="EJT77232"/>
    </source>
</evidence>
<reference evidence="3" key="5">
    <citation type="submission" date="2018-04" db="UniProtKB">
        <authorList>
            <consortium name="EnsemblFungi"/>
        </authorList>
    </citation>
    <scope>IDENTIFICATION</scope>
    <source>
        <strain evidence="3">R3-111a-1</strain>
    </source>
</reference>
<accession>J3P0U8</accession>
<evidence type="ECO:0000313" key="4">
    <source>
        <dbReference type="Proteomes" id="UP000006039"/>
    </source>
</evidence>
<evidence type="ECO:0000256" key="1">
    <source>
        <dbReference type="SAM" id="MobiDB-lite"/>
    </source>
</evidence>
<dbReference type="AlphaFoldDB" id="J3P0U8"/>
<reference evidence="4" key="1">
    <citation type="submission" date="2010-07" db="EMBL/GenBank/DDBJ databases">
        <title>The genome sequence of Gaeumannomyces graminis var. tritici strain R3-111a-1.</title>
        <authorList>
            <consortium name="The Broad Institute Genome Sequencing Platform"/>
            <person name="Ma L.-J."/>
            <person name="Dead R."/>
            <person name="Young S."/>
            <person name="Zeng Q."/>
            <person name="Koehrsen M."/>
            <person name="Alvarado L."/>
            <person name="Berlin A."/>
            <person name="Chapman S.B."/>
            <person name="Chen Z."/>
            <person name="Freedman E."/>
            <person name="Gellesch M."/>
            <person name="Goldberg J."/>
            <person name="Griggs A."/>
            <person name="Gujja S."/>
            <person name="Heilman E.R."/>
            <person name="Heiman D."/>
            <person name="Hepburn T."/>
            <person name="Howarth C."/>
            <person name="Jen D."/>
            <person name="Larson L."/>
            <person name="Mehta T."/>
            <person name="Neiman D."/>
            <person name="Pearson M."/>
            <person name="Roberts A."/>
            <person name="Saif S."/>
            <person name="Shea T."/>
            <person name="Shenoy N."/>
            <person name="Sisk P."/>
            <person name="Stolte C."/>
            <person name="Sykes S."/>
            <person name="Walk T."/>
            <person name="White J."/>
            <person name="Yandava C."/>
            <person name="Haas B."/>
            <person name="Nusbaum C."/>
            <person name="Birren B."/>
        </authorList>
    </citation>
    <scope>NUCLEOTIDE SEQUENCE [LARGE SCALE GENOMIC DNA]</scope>
    <source>
        <strain evidence="4">R3-111a-1</strain>
    </source>
</reference>
<reference evidence="3" key="4">
    <citation type="journal article" date="2015" name="G3 (Bethesda)">
        <title>Genome sequences of three phytopathogenic species of the Magnaporthaceae family of fungi.</title>
        <authorList>
            <person name="Okagaki L.H."/>
            <person name="Nunes C.C."/>
            <person name="Sailsbery J."/>
            <person name="Clay B."/>
            <person name="Brown D."/>
            <person name="John T."/>
            <person name="Oh Y."/>
            <person name="Young N."/>
            <person name="Fitzgerald M."/>
            <person name="Haas B.J."/>
            <person name="Zeng Q."/>
            <person name="Young S."/>
            <person name="Adiconis X."/>
            <person name="Fan L."/>
            <person name="Levin J.Z."/>
            <person name="Mitchell T.K."/>
            <person name="Okubara P.A."/>
            <person name="Farman M.L."/>
            <person name="Kohn L.M."/>
            <person name="Birren B."/>
            <person name="Ma L.-J."/>
            <person name="Dean R.A."/>
        </authorList>
    </citation>
    <scope>NUCLEOTIDE SEQUENCE</scope>
    <source>
        <strain evidence="3">R3-111a-1</strain>
    </source>
</reference>
<sequence>MKLKAGVLCHSGISAPKARSHCFITHTNVPWPGVWNDARALVHDGADAPSPSPSTSRPKERCHVRGGTWPCPSVVRCMEHTTARRLGLFQSPTKRQVHMPQASQGYPGAASRRIAPDTRPKPSTATEQNQWHAHTTPPCRTKTPLAALSNAKQCRHR</sequence>
<feature type="region of interest" description="Disordered" evidence="1">
    <location>
        <begin position="94"/>
        <end position="157"/>
    </location>
</feature>
<protein>
    <submittedName>
        <fullName evidence="2 3">Uncharacterized protein</fullName>
    </submittedName>
</protein>
<dbReference type="EMBL" id="GL385397">
    <property type="protein sequence ID" value="EJT77232.1"/>
    <property type="molecule type" value="Genomic_DNA"/>
</dbReference>
<dbReference type="RefSeq" id="XP_009223232.1">
    <property type="nucleotide sequence ID" value="XM_009224968.1"/>
</dbReference>
<organism evidence="2">
    <name type="scientific">Gaeumannomyces tritici (strain R3-111a-1)</name>
    <name type="common">Wheat and barley take-all root rot fungus</name>
    <name type="synonym">Gaeumannomyces graminis var. tritici</name>
    <dbReference type="NCBI Taxonomy" id="644352"/>
    <lineage>
        <taxon>Eukaryota</taxon>
        <taxon>Fungi</taxon>
        <taxon>Dikarya</taxon>
        <taxon>Ascomycota</taxon>
        <taxon>Pezizomycotina</taxon>
        <taxon>Sordariomycetes</taxon>
        <taxon>Sordariomycetidae</taxon>
        <taxon>Magnaporthales</taxon>
        <taxon>Magnaporthaceae</taxon>
        <taxon>Gaeumannomyces</taxon>
    </lineage>
</organism>
<keyword evidence="4" id="KW-1185">Reference proteome</keyword>
<dbReference type="HOGENOM" id="CLU_1677994_0_0_1"/>